<feature type="compositionally biased region" description="Basic residues" evidence="1">
    <location>
        <begin position="91"/>
        <end position="105"/>
    </location>
</feature>
<evidence type="ECO:0000313" key="2">
    <source>
        <dbReference type="EMBL" id="TGO46221.1"/>
    </source>
</evidence>
<feature type="region of interest" description="Disordered" evidence="1">
    <location>
        <begin position="50"/>
        <end position="105"/>
    </location>
</feature>
<dbReference type="Proteomes" id="UP000297527">
    <property type="component" value="Unassembled WGS sequence"/>
</dbReference>
<evidence type="ECO:0000256" key="1">
    <source>
        <dbReference type="SAM" id="MobiDB-lite"/>
    </source>
</evidence>
<gene>
    <name evidence="2" type="ORF">BCON_0337g00090</name>
</gene>
<organism evidence="2 3">
    <name type="scientific">Botryotinia convoluta</name>
    <dbReference type="NCBI Taxonomy" id="54673"/>
    <lineage>
        <taxon>Eukaryota</taxon>
        <taxon>Fungi</taxon>
        <taxon>Dikarya</taxon>
        <taxon>Ascomycota</taxon>
        <taxon>Pezizomycotina</taxon>
        <taxon>Leotiomycetes</taxon>
        <taxon>Helotiales</taxon>
        <taxon>Sclerotiniaceae</taxon>
        <taxon>Botryotinia</taxon>
    </lineage>
</organism>
<evidence type="ECO:0000313" key="3">
    <source>
        <dbReference type="Proteomes" id="UP000297527"/>
    </source>
</evidence>
<sequence length="153" mass="17306">MPSSDSKYCKQWITERGAECGQAFPLSKKTCDACFSRIASAYTALDPLLENRGADNTAAPSNHERQMPRNTEEISKTNPGPQALAEDPRPWGHRKKMNRDKRSLKLPHNIMSDQQITDKEPKVQYTHGPINHTIRRPANIKFLMATENQVCDS</sequence>
<comment type="caution">
    <text evidence="2">The sequence shown here is derived from an EMBL/GenBank/DDBJ whole genome shotgun (WGS) entry which is preliminary data.</text>
</comment>
<accession>A0A4Z1HCY7</accession>
<proteinExistence type="predicted"/>
<keyword evidence="3" id="KW-1185">Reference proteome</keyword>
<dbReference type="EMBL" id="PQXN01000335">
    <property type="protein sequence ID" value="TGO46221.1"/>
    <property type="molecule type" value="Genomic_DNA"/>
</dbReference>
<reference evidence="2 3" key="1">
    <citation type="submission" date="2017-12" db="EMBL/GenBank/DDBJ databases">
        <title>Comparative genomics of Botrytis spp.</title>
        <authorList>
            <person name="Valero-Jimenez C.A."/>
            <person name="Tapia P."/>
            <person name="Veloso J."/>
            <person name="Silva-Moreno E."/>
            <person name="Staats M."/>
            <person name="Valdes J.H."/>
            <person name="Van Kan J.A.L."/>
        </authorList>
    </citation>
    <scope>NUCLEOTIDE SEQUENCE [LARGE SCALE GENOMIC DNA]</scope>
    <source>
        <strain evidence="2 3">MUCL11595</strain>
    </source>
</reference>
<dbReference type="OrthoDB" id="3540136at2759"/>
<feature type="compositionally biased region" description="Basic and acidic residues" evidence="1">
    <location>
        <begin position="62"/>
        <end position="75"/>
    </location>
</feature>
<name>A0A4Z1HCY7_9HELO</name>
<protein>
    <submittedName>
        <fullName evidence="2">Uncharacterized protein</fullName>
    </submittedName>
</protein>
<dbReference type="AlphaFoldDB" id="A0A4Z1HCY7"/>